<name>A0ABP9E9E8_9GAMM</name>
<dbReference type="Pfam" id="PF01593">
    <property type="entry name" value="Amino_oxidase"/>
    <property type="match status" value="1"/>
</dbReference>
<reference evidence="3" key="1">
    <citation type="journal article" date="2019" name="Int. J. Syst. Evol. Microbiol.">
        <title>The Global Catalogue of Microorganisms (GCM) 10K type strain sequencing project: providing services to taxonomists for standard genome sequencing and annotation.</title>
        <authorList>
            <consortium name="The Broad Institute Genomics Platform"/>
            <consortium name="The Broad Institute Genome Sequencing Center for Infectious Disease"/>
            <person name="Wu L."/>
            <person name="Ma J."/>
        </authorList>
    </citation>
    <scope>NUCLEOTIDE SEQUENCE [LARGE SCALE GENOMIC DNA]</scope>
    <source>
        <strain evidence="3">JCM 18392</strain>
    </source>
</reference>
<dbReference type="SUPFAM" id="SSF51905">
    <property type="entry name" value="FAD/NAD(P)-binding domain"/>
    <property type="match status" value="1"/>
</dbReference>
<keyword evidence="3" id="KW-1185">Reference proteome</keyword>
<evidence type="ECO:0000313" key="2">
    <source>
        <dbReference type="EMBL" id="GAA4869697.1"/>
    </source>
</evidence>
<proteinExistence type="predicted"/>
<dbReference type="EMBL" id="BAABJY010000002">
    <property type="protein sequence ID" value="GAA4869697.1"/>
    <property type="molecule type" value="Genomic_DNA"/>
</dbReference>
<dbReference type="InterPro" id="IPR002937">
    <property type="entry name" value="Amino_oxidase"/>
</dbReference>
<evidence type="ECO:0000313" key="3">
    <source>
        <dbReference type="Proteomes" id="UP001501323"/>
    </source>
</evidence>
<sequence length="424" mass="46698">MNPRRRIAVVGSGIAGLGAAWRLSTAHDVVLFESSDRLGGHVHTHDIKLDGRRHAVDTGFIVFNHAHYPLLTALFESLGVATRPTTMSFSVQDACNGLEYNATNLDGLFAQRRNVASPRFWGMLRDIRRFYRQAPALLELPGGGPSLGEYVAANRYGDAFVDDHLVPMASALWSSPASAVLDFPAKYLVCFMQQHQMLQVEGRPQWRVVSGGSMRYVEALQSRWRVDVRLRTRVERVARHAGGHVFVQCANGSERFDEVVLACHGDDALALLETPTPGERAVLGAIAYQDNDMVLHTDARLLPRRRRAWAAWNAFVPVDRSEACTVSYCMNILQSIRSKQPIVATLNRSADIDAGKVLARARYRHPVHSHASVAAQAGIPGISGRDRIWFAGAWCGYGFHEDGLRSGYAAADGLLQRHQAGQAA</sequence>
<dbReference type="PANTHER" id="PTHR42923:SF17">
    <property type="entry name" value="AMINE OXIDASE DOMAIN-CONTAINING PROTEIN"/>
    <property type="match status" value="1"/>
</dbReference>
<evidence type="ECO:0000259" key="1">
    <source>
        <dbReference type="Pfam" id="PF01593"/>
    </source>
</evidence>
<dbReference type="PANTHER" id="PTHR42923">
    <property type="entry name" value="PROTOPORPHYRINOGEN OXIDASE"/>
    <property type="match status" value="1"/>
</dbReference>
<dbReference type="Gene3D" id="3.50.50.60">
    <property type="entry name" value="FAD/NAD(P)-binding domain"/>
    <property type="match status" value="1"/>
</dbReference>
<organism evidence="2 3">
    <name type="scientific">Luteimonas vadosa</name>
    <dbReference type="NCBI Taxonomy" id="1165507"/>
    <lineage>
        <taxon>Bacteria</taxon>
        <taxon>Pseudomonadati</taxon>
        <taxon>Pseudomonadota</taxon>
        <taxon>Gammaproteobacteria</taxon>
        <taxon>Lysobacterales</taxon>
        <taxon>Lysobacteraceae</taxon>
        <taxon>Luteimonas</taxon>
    </lineage>
</organism>
<dbReference type="InterPro" id="IPR036188">
    <property type="entry name" value="FAD/NAD-bd_sf"/>
</dbReference>
<accession>A0ABP9E9E8</accession>
<dbReference type="RefSeq" id="WP_345295611.1">
    <property type="nucleotide sequence ID" value="NZ_BAABJY010000002.1"/>
</dbReference>
<dbReference type="Proteomes" id="UP001501323">
    <property type="component" value="Unassembled WGS sequence"/>
</dbReference>
<protein>
    <submittedName>
        <fullName evidence="2">FAD-dependent oxidoreductase</fullName>
    </submittedName>
</protein>
<dbReference type="InterPro" id="IPR050464">
    <property type="entry name" value="Zeta_carotene_desat/Oxidored"/>
</dbReference>
<feature type="domain" description="Amine oxidase" evidence="1">
    <location>
        <begin position="14"/>
        <end position="275"/>
    </location>
</feature>
<gene>
    <name evidence="2" type="ORF">GCM10023332_22860</name>
</gene>
<comment type="caution">
    <text evidence="2">The sequence shown here is derived from an EMBL/GenBank/DDBJ whole genome shotgun (WGS) entry which is preliminary data.</text>
</comment>